<sequence>MSDQQPPAPAPFPTSPQTPHAAPPPYAPHGAMFAAPYRGPVPAPVPTGPPPVRSAALGIVALVLALAATVVGSFVAAIAAVEIGEVSGAAVTAGTSAGGIPWASLAPVRGAVLVGEVTFWLATVLGVWALAQAIVAIVQGRGRGAAIAAVIIAALGPAVFIVTVLTSLIAGAA</sequence>
<evidence type="ECO:0000256" key="1">
    <source>
        <dbReference type="SAM" id="MobiDB-lite"/>
    </source>
</evidence>
<keyword evidence="2" id="KW-0472">Membrane</keyword>
<evidence type="ECO:0000313" key="3">
    <source>
        <dbReference type="EMBL" id="MBD7956898.1"/>
    </source>
</evidence>
<protein>
    <recommendedName>
        <fullName evidence="5">Yip1 domain-containing protein</fullName>
    </recommendedName>
</protein>
<reference evidence="3 4" key="1">
    <citation type="submission" date="2020-08" db="EMBL/GenBank/DDBJ databases">
        <title>A Genomic Blueprint of the Chicken Gut Microbiome.</title>
        <authorList>
            <person name="Gilroy R."/>
            <person name="Ravi A."/>
            <person name="Getino M."/>
            <person name="Pursley I."/>
            <person name="Horton D.L."/>
            <person name="Alikhan N.-F."/>
            <person name="Baker D."/>
            <person name="Gharbi K."/>
            <person name="Hall N."/>
            <person name="Watson M."/>
            <person name="Adriaenssens E.M."/>
            <person name="Foster-Nyarko E."/>
            <person name="Jarju S."/>
            <person name="Secka A."/>
            <person name="Antonio M."/>
            <person name="Oren A."/>
            <person name="Chaudhuri R."/>
            <person name="La Ragione R.M."/>
            <person name="Hildebrand F."/>
            <person name="Pallen M.J."/>
        </authorList>
    </citation>
    <scope>NUCLEOTIDE SEQUENCE [LARGE SCALE GENOMIC DNA]</scope>
    <source>
        <strain evidence="3 4">Sa4CUA7</strain>
    </source>
</reference>
<keyword evidence="2" id="KW-1133">Transmembrane helix</keyword>
<comment type="caution">
    <text evidence="3">The sequence shown here is derived from an EMBL/GenBank/DDBJ whole genome shotgun (WGS) entry which is preliminary data.</text>
</comment>
<dbReference type="Proteomes" id="UP000648352">
    <property type="component" value="Unassembled WGS sequence"/>
</dbReference>
<feature type="transmembrane region" description="Helical" evidence="2">
    <location>
        <begin position="55"/>
        <end position="79"/>
    </location>
</feature>
<keyword evidence="4" id="KW-1185">Reference proteome</keyword>
<feature type="transmembrane region" description="Helical" evidence="2">
    <location>
        <begin position="86"/>
        <end position="105"/>
    </location>
</feature>
<evidence type="ECO:0000256" key="2">
    <source>
        <dbReference type="SAM" id="Phobius"/>
    </source>
</evidence>
<feature type="transmembrane region" description="Helical" evidence="2">
    <location>
        <begin position="145"/>
        <end position="170"/>
    </location>
</feature>
<accession>A0ABR8S0B9</accession>
<evidence type="ECO:0008006" key="5">
    <source>
        <dbReference type="Google" id="ProtNLM"/>
    </source>
</evidence>
<dbReference type="RefSeq" id="WP_191717895.1">
    <property type="nucleotide sequence ID" value="NZ_JACSQP010000002.1"/>
</dbReference>
<gene>
    <name evidence="3" type="ORF">H9651_04560</name>
</gene>
<name>A0ABR8S0B9_9MICO</name>
<feature type="region of interest" description="Disordered" evidence="1">
    <location>
        <begin position="1"/>
        <end position="25"/>
    </location>
</feature>
<evidence type="ECO:0000313" key="4">
    <source>
        <dbReference type="Proteomes" id="UP000648352"/>
    </source>
</evidence>
<keyword evidence="2" id="KW-0812">Transmembrane</keyword>
<proteinExistence type="predicted"/>
<dbReference type="EMBL" id="JACSQP010000002">
    <property type="protein sequence ID" value="MBD7956898.1"/>
    <property type="molecule type" value="Genomic_DNA"/>
</dbReference>
<feature type="transmembrane region" description="Helical" evidence="2">
    <location>
        <begin position="117"/>
        <end position="138"/>
    </location>
</feature>
<organism evidence="3 4">
    <name type="scientific">Microbacterium pullorum</name>
    <dbReference type="NCBI Taxonomy" id="2762236"/>
    <lineage>
        <taxon>Bacteria</taxon>
        <taxon>Bacillati</taxon>
        <taxon>Actinomycetota</taxon>
        <taxon>Actinomycetes</taxon>
        <taxon>Micrococcales</taxon>
        <taxon>Microbacteriaceae</taxon>
        <taxon>Microbacterium</taxon>
    </lineage>
</organism>